<sequence>MRTALRLPRKPSALLKVALCDLKACERDPEYTINMSYWHRPNADGRCCEVCFAGTIMAQRSGASIAQSIGSTSFDKATEDKFNWLNYLRMGISYCMGDMPDITDVIKVLRTKYVPHSNSPTQFKKWVKVLIRALEIRGQ</sequence>
<dbReference type="EMBL" id="LAZR01000329">
    <property type="protein sequence ID" value="KKN74287.1"/>
    <property type="molecule type" value="Genomic_DNA"/>
</dbReference>
<gene>
    <name evidence="1" type="ORF">LCGC14_0392260</name>
</gene>
<organism evidence="1">
    <name type="scientific">marine sediment metagenome</name>
    <dbReference type="NCBI Taxonomy" id="412755"/>
    <lineage>
        <taxon>unclassified sequences</taxon>
        <taxon>metagenomes</taxon>
        <taxon>ecological metagenomes</taxon>
    </lineage>
</organism>
<protein>
    <submittedName>
        <fullName evidence="1">Uncharacterized protein</fullName>
    </submittedName>
</protein>
<reference evidence="1" key="1">
    <citation type="journal article" date="2015" name="Nature">
        <title>Complex archaea that bridge the gap between prokaryotes and eukaryotes.</title>
        <authorList>
            <person name="Spang A."/>
            <person name="Saw J.H."/>
            <person name="Jorgensen S.L."/>
            <person name="Zaremba-Niedzwiedzka K."/>
            <person name="Martijn J."/>
            <person name="Lind A.E."/>
            <person name="van Eijk R."/>
            <person name="Schleper C."/>
            <person name="Guy L."/>
            <person name="Ettema T.J."/>
        </authorList>
    </citation>
    <scope>NUCLEOTIDE SEQUENCE</scope>
</reference>
<name>A0A0F9THC6_9ZZZZ</name>
<dbReference type="AlphaFoldDB" id="A0A0F9THC6"/>
<proteinExistence type="predicted"/>
<accession>A0A0F9THC6</accession>
<comment type="caution">
    <text evidence="1">The sequence shown here is derived from an EMBL/GenBank/DDBJ whole genome shotgun (WGS) entry which is preliminary data.</text>
</comment>
<evidence type="ECO:0000313" key="1">
    <source>
        <dbReference type="EMBL" id="KKN74287.1"/>
    </source>
</evidence>